<dbReference type="Pfam" id="PF14124">
    <property type="entry name" value="DUF4291"/>
    <property type="match status" value="1"/>
</dbReference>
<dbReference type="eggNOG" id="ENOG502Z86B">
    <property type="taxonomic scope" value="Bacteria"/>
</dbReference>
<reference evidence="1 2" key="1">
    <citation type="submission" date="2012-05" db="EMBL/GenBank/DDBJ databases">
        <title>Finished chromosome of genome of Chamaesiphon sp. PCC 6605.</title>
        <authorList>
            <consortium name="US DOE Joint Genome Institute"/>
            <person name="Gugger M."/>
            <person name="Coursin T."/>
            <person name="Rippka R."/>
            <person name="Tandeau De Marsac N."/>
            <person name="Huntemann M."/>
            <person name="Wei C.-L."/>
            <person name="Han J."/>
            <person name="Detter J.C."/>
            <person name="Han C."/>
            <person name="Tapia R."/>
            <person name="Chen A."/>
            <person name="Kyrpides N."/>
            <person name="Mavromatis K."/>
            <person name="Markowitz V."/>
            <person name="Szeto E."/>
            <person name="Ivanova N."/>
            <person name="Pagani I."/>
            <person name="Pati A."/>
            <person name="Goodwin L."/>
            <person name="Nordberg H.P."/>
            <person name="Cantor M.N."/>
            <person name="Hua S.X."/>
            <person name="Woyke T."/>
            <person name="Kerfeld C.A."/>
        </authorList>
    </citation>
    <scope>NUCLEOTIDE SEQUENCE [LARGE SCALE GENOMIC DNA]</scope>
    <source>
        <strain evidence="2">ATCC 27169 / PCC 6605</strain>
    </source>
</reference>
<evidence type="ECO:0000313" key="1">
    <source>
        <dbReference type="EMBL" id="AFY91421.1"/>
    </source>
</evidence>
<organism evidence="1 2">
    <name type="scientific">Chamaesiphon minutus (strain ATCC 27169 / PCC 6605)</name>
    <dbReference type="NCBI Taxonomy" id="1173020"/>
    <lineage>
        <taxon>Bacteria</taxon>
        <taxon>Bacillati</taxon>
        <taxon>Cyanobacteriota</taxon>
        <taxon>Cyanophyceae</taxon>
        <taxon>Gomontiellales</taxon>
        <taxon>Chamaesiphonaceae</taxon>
        <taxon>Chamaesiphon</taxon>
    </lineage>
</organism>
<dbReference type="EMBL" id="CP003600">
    <property type="protein sequence ID" value="AFY91421.1"/>
    <property type="molecule type" value="Genomic_DNA"/>
</dbReference>
<evidence type="ECO:0000313" key="2">
    <source>
        <dbReference type="Proteomes" id="UP000010366"/>
    </source>
</evidence>
<name>K9UAH3_CHAP6</name>
<dbReference type="Proteomes" id="UP000010366">
    <property type="component" value="Chromosome"/>
</dbReference>
<dbReference type="KEGG" id="cmp:Cha6605_0114"/>
<dbReference type="AlphaFoldDB" id="K9UAH3"/>
<dbReference type="PANTHER" id="PTHR38567">
    <property type="entry name" value="DUF4291 DOMAIN-CONTAINING PROTEIN"/>
    <property type="match status" value="1"/>
</dbReference>
<dbReference type="PATRIC" id="fig|1173020.3.peg.128"/>
<dbReference type="InterPro" id="IPR025633">
    <property type="entry name" value="DUF4291"/>
</dbReference>
<dbReference type="STRING" id="1173020.Cha6605_0114"/>
<gene>
    <name evidence="1" type="ORF">Cha6605_0114</name>
</gene>
<evidence type="ECO:0008006" key="3">
    <source>
        <dbReference type="Google" id="ProtNLM"/>
    </source>
</evidence>
<proteinExistence type="predicted"/>
<accession>K9UAH3</accession>
<dbReference type="PANTHER" id="PTHR38567:SF1">
    <property type="entry name" value="DUF4291 DOMAIN-CONTAINING PROTEIN"/>
    <property type="match status" value="1"/>
</dbReference>
<dbReference type="HOGENOM" id="CLU_1923823_0_0_3"/>
<sequence length="131" mass="15386">MPKIGRYILAQFDGEGVIVYQAYRPEIGHFAATHGYFGGDHFSTTRMSWIKPNFLWMMYRSGWGQKEGQEVVLAVKIKREAFDTILANAVRSSYNPDLYPTEKEMYPSRDNSRKYGRIEASKHSFYHYWEN</sequence>
<keyword evidence="2" id="KW-1185">Reference proteome</keyword>
<protein>
    <recommendedName>
        <fullName evidence="3">DUF4291 domain-containing protein</fullName>
    </recommendedName>
</protein>